<feature type="domain" description="Retrovirus-related Pol polyprotein from transposon TNT 1-94-like beta-barrel" evidence="3">
    <location>
        <begin position="360"/>
        <end position="433"/>
    </location>
</feature>
<evidence type="ECO:0000259" key="1">
    <source>
        <dbReference type="Pfam" id="PF07727"/>
    </source>
</evidence>
<dbReference type="SUPFAM" id="SSF57756">
    <property type="entry name" value="Retrovirus zinc finger-like domains"/>
    <property type="match status" value="1"/>
</dbReference>
<name>Q9LJS8_ARATH</name>
<reference key="2">
    <citation type="journal article" date="2000" name="Nature">
        <title>Sequence and analysis of chromosome 3 of the plant Arabidopsis thaliana.</title>
        <authorList>
            <consortium name="European Union Chromosome 3 Arabidopsis Sequencing Consortium"/>
            <consortium name="Institute for Genomic Research"/>
            <consortium name="Kazusa DNA Research Institute"/>
            <person name="Salanoubat M."/>
            <person name="Lemcke K."/>
            <person name="Rieger M."/>
            <person name="Ansorge W."/>
            <person name="Unseld M."/>
            <person name="Fartmann B."/>
            <person name="Valle G."/>
            <person name="Blocker H."/>
            <person name="Perez-Alonso M."/>
            <person name="Obermaier B."/>
            <person name="Delseny M."/>
            <person name="Boutry M."/>
            <person name="Grivell L.A."/>
            <person name="Mache R."/>
            <person name="Puigdomenech P."/>
            <person name="De Simone V."/>
            <person name="Choisne N."/>
            <person name="Artiguenave F."/>
            <person name="Robert C."/>
            <person name="Brottier P."/>
            <person name="Wincker P."/>
            <person name="Cattolico L."/>
            <person name="Weissenbach J."/>
            <person name="Saurin W."/>
            <person name="Quetier F."/>
            <person name="Schafer M."/>
            <person name="Muller-Auer S."/>
            <person name="Gabel C."/>
            <person name="Fuchs M."/>
            <person name="Benes V."/>
            <person name="Wurmbach E."/>
            <person name="Drzonek H."/>
            <person name="Erfle H."/>
            <person name="Jordan N."/>
            <person name="Bangert S."/>
            <person name="Wiedelmann R."/>
            <person name="Kranz H."/>
            <person name="Voss H."/>
            <person name="Holland R."/>
            <person name="Brandt P."/>
            <person name="Nyakatura G."/>
            <person name="Vezzi A."/>
            <person name="D'Angelo M."/>
            <person name="Pallavicini A."/>
            <person name="Toppo S."/>
            <person name="Simionati B."/>
            <person name="Conrad A."/>
            <person name="Hornischer K."/>
            <person name="Kauer G."/>
            <person name="Lohnert T.H."/>
            <person name="Nordsiek G."/>
            <person name="Reichelt J."/>
            <person name="Scharfe M."/>
            <person name="Schon O."/>
            <person name="Bargues M."/>
            <person name="Terol J."/>
            <person name="Climent J."/>
            <person name="Navarro P."/>
            <person name="Collado C."/>
            <person name="Perez-Perez A."/>
            <person name="Ottenwalder B."/>
            <person name="Duchemin D."/>
            <person name="Cooke R."/>
            <person name="Laudie M."/>
            <person name="Berger-Llauro C."/>
            <person name="Purnelle B."/>
            <person name="Masuy D."/>
            <person name="de Haan M."/>
            <person name="Maarse A.C."/>
            <person name="Alcaraz J.P."/>
            <person name="Cottet A."/>
            <person name="Casacuberta E."/>
            <person name="Monfort A."/>
            <person name="Argiriou A."/>
            <person name="flores M."/>
            <person name="Liguori R."/>
            <person name="Vitale D."/>
            <person name="Mannhaupt G."/>
            <person name="Haase D."/>
            <person name="Schoof H."/>
            <person name="Rudd S."/>
            <person name="Zaccaria P."/>
            <person name="Mewes H.W."/>
            <person name="Mayer K.F."/>
            <person name="Kaul S."/>
            <person name="Town C.D."/>
            <person name="Koo H.L."/>
            <person name="Tallon L.J."/>
            <person name="Jenkins J."/>
            <person name="Rooney T."/>
            <person name="Rizzo M."/>
            <person name="Walts A."/>
            <person name="Utterback T."/>
            <person name="Fujii C.Y."/>
            <person name="Shea T.P."/>
            <person name="Creasy T.H."/>
            <person name="Haas B."/>
            <person name="Maiti R."/>
            <person name="Wu D."/>
            <person name="Peterson J."/>
            <person name="Van Aken S."/>
            <person name="Pai G."/>
            <person name="Militscher J."/>
            <person name="Sellers P."/>
            <person name="Gill J.E."/>
            <person name="Feldblyum T.V."/>
            <person name="Preuss D."/>
            <person name="Lin X."/>
            <person name="Nierman W.C."/>
            <person name="Salzberg S.L."/>
            <person name="White O."/>
            <person name="Venter J.C."/>
            <person name="Fraser C.M."/>
            <person name="Kaneko T."/>
            <person name="Nakamura Y."/>
            <person name="Sato S."/>
            <person name="Kato T."/>
            <person name="Asamizu E."/>
            <person name="Sasamoto S."/>
            <person name="Kimura T."/>
            <person name="Idesawa K."/>
            <person name="Kawashima K."/>
            <person name="Kishida Y."/>
            <person name="Kiyokawa C."/>
            <person name="Kohara M."/>
            <person name="Matsumoto M."/>
            <person name="Matsuno A."/>
            <person name="Muraki A."/>
            <person name="Nakayama S."/>
            <person name="Nakazaki N."/>
            <person name="Shinpo S."/>
            <person name="Takeuchi C."/>
            <person name="Wada T."/>
            <person name="Watanabe A."/>
            <person name="Yamada M."/>
            <person name="Yasuda M."/>
            <person name="Tabata S."/>
        </authorList>
    </citation>
    <scope>NUCLEOTIDE SEQUENCE [LARGE SCALE GENOMIC DNA]</scope>
    <source>
        <strain>cv. Columbia</strain>
    </source>
</reference>
<accession>Q9LJS8</accession>
<dbReference type="Pfam" id="PF07727">
    <property type="entry name" value="RVT_2"/>
    <property type="match status" value="1"/>
</dbReference>
<dbReference type="Pfam" id="PF13976">
    <property type="entry name" value="gag_pre-integrs"/>
    <property type="match status" value="1"/>
</dbReference>
<dbReference type="InterPro" id="IPR036875">
    <property type="entry name" value="Znf_CCHC_sf"/>
</dbReference>
<dbReference type="GO" id="GO:0008270">
    <property type="term" value="F:zinc ion binding"/>
    <property type="evidence" value="ECO:0007669"/>
    <property type="project" value="InterPro"/>
</dbReference>
<keyword evidence="4" id="KW-0378">Hydrolase</keyword>
<proteinExistence type="predicted"/>
<dbReference type="EMBL" id="AP000411">
    <property type="protein sequence ID" value="BAB02144.1"/>
    <property type="molecule type" value="Genomic_DNA"/>
</dbReference>
<reference evidence="4" key="1">
    <citation type="journal article" date="2000" name="DNA Res.">
        <title>Structural analysis of Arabidopsis thaliana chromosome 3. II. Sequence features of the 4,251,695 bp regions covered by 90 P1, TAC and BAC clones.</title>
        <authorList>
            <person name="Nakamura Y."/>
        </authorList>
    </citation>
    <scope>NUCLEOTIDE SEQUENCE [LARGE SCALE GENOMIC DNA]</scope>
</reference>
<dbReference type="InterPro" id="IPR054722">
    <property type="entry name" value="PolX-like_BBD"/>
</dbReference>
<protein>
    <submittedName>
        <fullName evidence="4">Gag-protease polyprotein-like</fullName>
    </submittedName>
</protein>
<dbReference type="InterPro" id="IPR013103">
    <property type="entry name" value="RVT_2"/>
</dbReference>
<dbReference type="GO" id="GO:0008233">
    <property type="term" value="F:peptidase activity"/>
    <property type="evidence" value="ECO:0007669"/>
    <property type="project" value="UniProtKB-KW"/>
</dbReference>
<evidence type="ECO:0000259" key="3">
    <source>
        <dbReference type="Pfam" id="PF22936"/>
    </source>
</evidence>
<keyword evidence="4" id="KW-0645">Protease</keyword>
<organism evidence="4">
    <name type="scientific">Arabidopsis thaliana</name>
    <name type="common">Mouse-ear cress</name>
    <dbReference type="NCBI Taxonomy" id="3702"/>
    <lineage>
        <taxon>Eukaryota</taxon>
        <taxon>Viridiplantae</taxon>
        <taxon>Streptophyta</taxon>
        <taxon>Embryophyta</taxon>
        <taxon>Tracheophyta</taxon>
        <taxon>Spermatophyta</taxon>
        <taxon>Magnoliopsida</taxon>
        <taxon>eudicotyledons</taxon>
        <taxon>Gunneridae</taxon>
        <taxon>Pentapetalae</taxon>
        <taxon>rosids</taxon>
        <taxon>malvids</taxon>
        <taxon>Brassicales</taxon>
        <taxon>Brassicaceae</taxon>
        <taxon>Camelineae</taxon>
        <taxon>Arabidopsis</taxon>
    </lineage>
</organism>
<feature type="domain" description="Reverse transcriptase Ty1/copia-type" evidence="1">
    <location>
        <begin position="539"/>
        <end position="622"/>
    </location>
</feature>
<dbReference type="Pfam" id="PF22936">
    <property type="entry name" value="Pol_BBD"/>
    <property type="match status" value="1"/>
</dbReference>
<evidence type="ECO:0000259" key="2">
    <source>
        <dbReference type="Pfam" id="PF13976"/>
    </source>
</evidence>
<evidence type="ECO:0000313" key="4">
    <source>
        <dbReference type="EMBL" id="BAB02144.1"/>
    </source>
</evidence>
<feature type="domain" description="GAG-pre-integrase" evidence="2">
    <location>
        <begin position="472"/>
        <end position="513"/>
    </location>
</feature>
<dbReference type="InterPro" id="IPR025724">
    <property type="entry name" value="GAG-pre-integrase_dom"/>
</dbReference>
<sequence length="625" mass="71001">MKFSSKISALANEAEVMGTTYKDQKLVKKLLCCLPSKFAAHKAIMRVVGNNDKILFVDLVGMLKSEEMEADQDKVKPSNNIAFNADQGSKQFQEIKDGLALLAKNFGKALKRVERVTKRKEMKCFECKGVGHTKFECPNKRKLKEKSLISFSDSESDDEGEELLNFVAFMASSDSSKVMSDTDSDCDEELNPKDEYRVLYDNWVQLSKEKLELVKEKLTLEAKVANVSTEDKQNLSEITVVGTSPDYYQKKLERLQEECHMERNRAKLVERELNDKHKQIRMLNKWLESLDKILAIEGFRLSRMYEEEEKHYSSCCNYVNKEMQDVANLVCNWNLVELDDCTPQAKVAYTSPVSQDNNAWYFDIGCSRHMTSEQFVLNYFTVITNGKVTFGDGGKGSIKVKGKIEIDDQPHVSNVYFVEGPTGNLISISQVCDDDLTVTFTKTVCVALDIPGTNVLSGVRSGNNYYMWKDYEICLSPITSKLDLWHQRLGHMNTQSLVKIVNAEVVRGIPKQESIRLLLGISSLLKIKLFQMDVKNEKDILIVEIYLDDIVFGSTKQKLVTYFVESMTKEFEMSMVGEMKYFLGLQIKQNDEGVHISQSTYAKGLIQRFGIQTAKTSKTPMSATA</sequence>
<dbReference type="GO" id="GO:0006508">
    <property type="term" value="P:proteolysis"/>
    <property type="evidence" value="ECO:0007669"/>
    <property type="project" value="UniProtKB-KW"/>
</dbReference>
<dbReference type="GO" id="GO:0003676">
    <property type="term" value="F:nucleic acid binding"/>
    <property type="evidence" value="ECO:0007669"/>
    <property type="project" value="InterPro"/>
</dbReference>
<dbReference type="AlphaFoldDB" id="Q9LJS8"/>